<dbReference type="OrthoDB" id="9780685at2"/>
<proteinExistence type="inferred from homology"/>
<dbReference type="PANTHER" id="PTHR11808">
    <property type="entry name" value="TRANS-SULFURATION ENZYME FAMILY MEMBER"/>
    <property type="match status" value="1"/>
</dbReference>
<dbReference type="RefSeq" id="WP_091943357.1">
    <property type="nucleotide sequence ID" value="NZ_FOEE01000006.1"/>
</dbReference>
<dbReference type="EC" id="2.5.1.48" evidence="5"/>
<dbReference type="InterPro" id="IPR000277">
    <property type="entry name" value="Cys/Met-Metab_PyrdxlP-dep_enz"/>
</dbReference>
<evidence type="ECO:0000256" key="2">
    <source>
        <dbReference type="ARBA" id="ARBA00009077"/>
    </source>
</evidence>
<dbReference type="Gene3D" id="3.90.1150.10">
    <property type="entry name" value="Aspartate Aminotransferase, domain 1"/>
    <property type="match status" value="1"/>
</dbReference>
<comment type="catalytic activity">
    <reaction evidence="4">
        <text>O-succinyl-L-homoserine + L-cysteine = L,L-cystathionine + succinate + H(+)</text>
        <dbReference type="Rhea" id="RHEA:20397"/>
        <dbReference type="ChEBI" id="CHEBI:15378"/>
        <dbReference type="ChEBI" id="CHEBI:30031"/>
        <dbReference type="ChEBI" id="CHEBI:35235"/>
        <dbReference type="ChEBI" id="CHEBI:57661"/>
        <dbReference type="ChEBI" id="CHEBI:58161"/>
        <dbReference type="EC" id="2.5.1.48"/>
    </reaction>
</comment>
<dbReference type="FunFam" id="3.40.640.10:FF:000009">
    <property type="entry name" value="Cystathionine gamma-synthase homolog"/>
    <property type="match status" value="1"/>
</dbReference>
<dbReference type="STRING" id="673521.SAMN05660991_02411"/>
<dbReference type="GO" id="GO:0003962">
    <property type="term" value="F:cystathionine gamma-synthase activity"/>
    <property type="evidence" value="ECO:0007669"/>
    <property type="project" value="UniProtKB-EC"/>
</dbReference>
<dbReference type="GO" id="GO:0019346">
    <property type="term" value="P:transsulfuration"/>
    <property type="evidence" value="ECO:0007669"/>
    <property type="project" value="InterPro"/>
</dbReference>
<dbReference type="InterPro" id="IPR054542">
    <property type="entry name" value="Cys_met_metab_PP"/>
</dbReference>
<dbReference type="AlphaFoldDB" id="A0A1H8TMJ7"/>
<dbReference type="Gene3D" id="3.40.640.10">
    <property type="entry name" value="Type I PLP-dependent aspartate aminotransferase-like (Major domain)"/>
    <property type="match status" value="1"/>
</dbReference>
<evidence type="ECO:0000256" key="10">
    <source>
        <dbReference type="SAM" id="MobiDB-lite"/>
    </source>
</evidence>
<feature type="region of interest" description="Disordered" evidence="10">
    <location>
        <begin position="1"/>
        <end position="28"/>
    </location>
</feature>
<dbReference type="NCBIfam" id="NF005871">
    <property type="entry name" value="PRK07811.1"/>
    <property type="match status" value="1"/>
</dbReference>
<evidence type="ECO:0000256" key="3">
    <source>
        <dbReference type="ARBA" id="ARBA00022898"/>
    </source>
</evidence>
<dbReference type="PROSITE" id="PS00868">
    <property type="entry name" value="CYS_MET_METAB_PP"/>
    <property type="match status" value="1"/>
</dbReference>
<dbReference type="CDD" id="cd00614">
    <property type="entry name" value="CGS_like"/>
    <property type="match status" value="1"/>
</dbReference>
<dbReference type="GO" id="GO:0030170">
    <property type="term" value="F:pyridoxal phosphate binding"/>
    <property type="evidence" value="ECO:0007669"/>
    <property type="project" value="InterPro"/>
</dbReference>
<evidence type="ECO:0000256" key="7">
    <source>
        <dbReference type="ARBA" id="ARBA00083849"/>
    </source>
</evidence>
<dbReference type="GO" id="GO:0004123">
    <property type="term" value="F:cystathionine gamma-lyase activity"/>
    <property type="evidence" value="ECO:0007669"/>
    <property type="project" value="TreeGrafter"/>
</dbReference>
<comment type="similarity">
    <text evidence="2 9">Belongs to the trans-sulfuration enzymes family.</text>
</comment>
<evidence type="ECO:0000256" key="9">
    <source>
        <dbReference type="RuleBase" id="RU362118"/>
    </source>
</evidence>
<feature type="modified residue" description="N6-(pyridoxal phosphate)lysine" evidence="8">
    <location>
        <position position="205"/>
    </location>
</feature>
<keyword evidence="12" id="KW-1185">Reference proteome</keyword>
<comment type="cofactor">
    <cofactor evidence="1 9">
        <name>pyridoxal 5'-phosphate</name>
        <dbReference type="ChEBI" id="CHEBI:597326"/>
    </cofactor>
</comment>
<dbReference type="SUPFAM" id="SSF53383">
    <property type="entry name" value="PLP-dependent transferases"/>
    <property type="match status" value="1"/>
</dbReference>
<dbReference type="GO" id="GO:0019343">
    <property type="term" value="P:cysteine biosynthetic process via cystathionine"/>
    <property type="evidence" value="ECO:0007669"/>
    <property type="project" value="TreeGrafter"/>
</dbReference>
<reference evidence="12" key="1">
    <citation type="submission" date="2016-10" db="EMBL/GenBank/DDBJ databases">
        <authorList>
            <person name="Varghese N."/>
            <person name="Submissions S."/>
        </authorList>
    </citation>
    <scope>NUCLEOTIDE SEQUENCE [LARGE SCALE GENOMIC DNA]</scope>
    <source>
        <strain evidence="12">DSM 45413</strain>
    </source>
</reference>
<dbReference type="PIRSF" id="PIRSF001434">
    <property type="entry name" value="CGS"/>
    <property type="match status" value="1"/>
</dbReference>
<dbReference type="FunFam" id="3.90.1150.10:FF:000008">
    <property type="entry name" value="Cystathionine gamma-synthase"/>
    <property type="match status" value="1"/>
</dbReference>
<dbReference type="Pfam" id="PF01053">
    <property type="entry name" value="Cys_Met_Meta_PP"/>
    <property type="match status" value="1"/>
</dbReference>
<dbReference type="Proteomes" id="UP000198960">
    <property type="component" value="Unassembled WGS sequence"/>
</dbReference>
<protein>
    <recommendedName>
        <fullName evidence="6">Cystathionine gamma-synthase</fullName>
        <ecNumber evidence="5">2.5.1.48</ecNumber>
    </recommendedName>
    <alternativeName>
        <fullName evidence="7">O-succinylhomoserine (thiol)-lyase</fullName>
    </alternativeName>
</protein>
<keyword evidence="3 8" id="KW-0663">Pyridoxal phosphate</keyword>
<sequence>MTGDQGPAHGFSTRAIHAGQDPDPATGAVVPPLHLTTTYKQDGVGGLRGGYEYSRSANPTRTALQESLAALEEGATGLAFASGLAAEDTLLRTVCSPGSHVVLAGDAYGGTFRLLSKVAARWGVEHTPVDLGDLGAVRDAMRDTTAVLWCETPTNPLLNIADIAGLAEIAHAAGALLVVDNTFASPYLQRPLPLGADIVVHSTTKYLGGHSDVVGGALVVADADLGEQLAFHQNAMGAVNGPFDAWLVQRGIKTLGVRMDRHCANAERVVEFLTSRAEVSAVLYPGLPDHPGHAVAARQMSGFGGMVSFRLAGGEEAALRVCERTELFTLAESLGGVESLIEHPARMTHASAAGSPLEVPADLVRLSVGIEDVEDLLADLERALS</sequence>
<gene>
    <name evidence="11" type="ORF">SAMN05660991_02411</name>
</gene>
<evidence type="ECO:0000256" key="4">
    <source>
        <dbReference type="ARBA" id="ARBA00051441"/>
    </source>
</evidence>
<dbReference type="PANTHER" id="PTHR11808:SF15">
    <property type="entry name" value="CYSTATHIONINE GAMMA-LYASE"/>
    <property type="match status" value="1"/>
</dbReference>
<dbReference type="InterPro" id="IPR015422">
    <property type="entry name" value="PyrdxlP-dep_Trfase_small"/>
</dbReference>
<evidence type="ECO:0000313" key="11">
    <source>
        <dbReference type="EMBL" id="SEO92290.1"/>
    </source>
</evidence>
<evidence type="ECO:0000256" key="5">
    <source>
        <dbReference type="ARBA" id="ARBA00066530"/>
    </source>
</evidence>
<evidence type="ECO:0000313" key="12">
    <source>
        <dbReference type="Proteomes" id="UP000198960"/>
    </source>
</evidence>
<dbReference type="InterPro" id="IPR015421">
    <property type="entry name" value="PyrdxlP-dep_Trfase_major"/>
</dbReference>
<keyword evidence="11" id="KW-0456">Lyase</keyword>
<accession>A0A1H8TMJ7</accession>
<evidence type="ECO:0000256" key="8">
    <source>
        <dbReference type="PIRSR" id="PIRSR001434-2"/>
    </source>
</evidence>
<dbReference type="EMBL" id="FOEE01000006">
    <property type="protein sequence ID" value="SEO92290.1"/>
    <property type="molecule type" value="Genomic_DNA"/>
</dbReference>
<evidence type="ECO:0000256" key="1">
    <source>
        <dbReference type="ARBA" id="ARBA00001933"/>
    </source>
</evidence>
<dbReference type="InterPro" id="IPR015424">
    <property type="entry name" value="PyrdxlP-dep_Trfase"/>
</dbReference>
<evidence type="ECO:0000256" key="6">
    <source>
        <dbReference type="ARBA" id="ARBA00068008"/>
    </source>
</evidence>
<dbReference type="GO" id="GO:0005737">
    <property type="term" value="C:cytoplasm"/>
    <property type="evidence" value="ECO:0007669"/>
    <property type="project" value="TreeGrafter"/>
</dbReference>
<organism evidence="11 12">
    <name type="scientific">Trujillonella endophytica</name>
    <dbReference type="NCBI Taxonomy" id="673521"/>
    <lineage>
        <taxon>Bacteria</taxon>
        <taxon>Bacillati</taxon>
        <taxon>Actinomycetota</taxon>
        <taxon>Actinomycetes</taxon>
        <taxon>Geodermatophilales</taxon>
        <taxon>Geodermatophilaceae</taxon>
        <taxon>Trujillonella</taxon>
    </lineage>
</organism>
<name>A0A1H8TMJ7_9ACTN</name>